<comment type="similarity">
    <text evidence="1">Belongs to the zinc-containing alcohol dehydrogenase family.</text>
</comment>
<dbReference type="GO" id="GO:0016651">
    <property type="term" value="F:oxidoreductase activity, acting on NAD(P)H"/>
    <property type="evidence" value="ECO:0007669"/>
    <property type="project" value="InterPro"/>
</dbReference>
<keyword evidence="6" id="KW-1185">Reference proteome</keyword>
<protein>
    <recommendedName>
        <fullName evidence="4">Enoyl reductase (ER) domain-containing protein</fullName>
    </recommendedName>
</protein>
<dbReference type="PANTHER" id="PTHR45348:SF2">
    <property type="entry name" value="ZINC-TYPE ALCOHOL DEHYDROGENASE-LIKE PROTEIN C2E1P3.01"/>
    <property type="match status" value="1"/>
</dbReference>
<proteinExistence type="inferred from homology"/>
<dbReference type="InterPro" id="IPR020843">
    <property type="entry name" value="ER"/>
</dbReference>
<feature type="domain" description="Enoyl reductase (ER)" evidence="4">
    <location>
        <begin position="123"/>
        <end position="450"/>
    </location>
</feature>
<sequence length="459" mass="50051">MKNCRSLITCGGKTSPDLSIFCGTLMQVSMHELLPLPICQCSLQSIRHTPHQSYGGGLGLYMVHTWFFWNIDTRLSSQTGTRTRLTTSAVITLPSLNTDCSQQHYTTEDIPPTTMKAIKIVEGHKAELKDVPIPKLRDDYVLCKVKAVALNPTDWKHIDKIGKPGSTIGVDFAGVVEEIGPKVTKNWKKGDRIANFCHGGNETQPEDGTFGEYCVTKGDHGLKIPSSLSDEEAATLSAGVITCGQALYQSLGLPLPGQGKYDGYVLIYGASTASGTLAVQYANLSGAKVIAICSERNFSLVKKLGAVEAFDYKDPDCAKKVREYTNNSLRLVLDCIAEGSSPSICENCVSSSGGTISYLLKATHSRKDVENKWTLGYTVVGESFQKLGNHVPAKSEDFEFTKKFWDLTQGLFEEGKLKPHPHKLGEKGLEGVFDGLEMLRKGEVSGVKLVYRVEDTPGL</sequence>
<evidence type="ECO:0000256" key="3">
    <source>
        <dbReference type="ARBA" id="ARBA00023002"/>
    </source>
</evidence>
<evidence type="ECO:0000256" key="1">
    <source>
        <dbReference type="ARBA" id="ARBA00008072"/>
    </source>
</evidence>
<gene>
    <name evidence="5" type="ORF">AC579_4968</name>
</gene>
<keyword evidence="3" id="KW-0560">Oxidoreductase</keyword>
<evidence type="ECO:0000259" key="4">
    <source>
        <dbReference type="SMART" id="SM00829"/>
    </source>
</evidence>
<dbReference type="EMBL" id="LFZO01000612">
    <property type="protein sequence ID" value="KXT03164.1"/>
    <property type="molecule type" value="Genomic_DNA"/>
</dbReference>
<dbReference type="InterPro" id="IPR047122">
    <property type="entry name" value="Trans-enoyl_RdTase-like"/>
</dbReference>
<comment type="subunit">
    <text evidence="2">Monomer.</text>
</comment>
<dbReference type="InterPro" id="IPR011032">
    <property type="entry name" value="GroES-like_sf"/>
</dbReference>
<dbReference type="Gene3D" id="3.90.180.10">
    <property type="entry name" value="Medium-chain alcohol dehydrogenases, catalytic domain"/>
    <property type="match status" value="1"/>
</dbReference>
<evidence type="ECO:0000313" key="6">
    <source>
        <dbReference type="Proteomes" id="UP000073492"/>
    </source>
</evidence>
<dbReference type="Gene3D" id="3.40.50.720">
    <property type="entry name" value="NAD(P)-binding Rossmann-like Domain"/>
    <property type="match status" value="1"/>
</dbReference>
<dbReference type="PANTHER" id="PTHR45348">
    <property type="entry name" value="HYPOTHETICAL OXIDOREDUCTASE (EUROFUNG)"/>
    <property type="match status" value="1"/>
</dbReference>
<name>A0A139HL24_9PEZI</name>
<reference evidence="5 6" key="1">
    <citation type="submission" date="2015-07" db="EMBL/GenBank/DDBJ databases">
        <title>Comparative genomics of the Sigatoka disease complex on banana suggests a link between parallel evolutionary changes in Pseudocercospora fijiensis and Pseudocercospora eumusae and increased virulence on the banana host.</title>
        <authorList>
            <person name="Chang T.-C."/>
            <person name="Salvucci A."/>
            <person name="Crous P.W."/>
            <person name="Stergiopoulos I."/>
        </authorList>
    </citation>
    <scope>NUCLEOTIDE SEQUENCE [LARGE SCALE GENOMIC DNA]</scope>
    <source>
        <strain evidence="5 6">CBS 116634</strain>
    </source>
</reference>
<dbReference type="InterPro" id="IPR013149">
    <property type="entry name" value="ADH-like_C"/>
</dbReference>
<dbReference type="SUPFAM" id="SSF51735">
    <property type="entry name" value="NAD(P)-binding Rossmann-fold domains"/>
    <property type="match status" value="1"/>
</dbReference>
<dbReference type="Proteomes" id="UP000073492">
    <property type="component" value="Unassembled WGS sequence"/>
</dbReference>
<accession>A0A139HL24</accession>
<evidence type="ECO:0000313" key="5">
    <source>
        <dbReference type="EMBL" id="KXT03164.1"/>
    </source>
</evidence>
<dbReference type="SMART" id="SM00829">
    <property type="entry name" value="PKS_ER"/>
    <property type="match status" value="1"/>
</dbReference>
<dbReference type="Pfam" id="PF08240">
    <property type="entry name" value="ADH_N"/>
    <property type="match status" value="1"/>
</dbReference>
<dbReference type="InterPro" id="IPR036291">
    <property type="entry name" value="NAD(P)-bd_dom_sf"/>
</dbReference>
<dbReference type="CDD" id="cd08249">
    <property type="entry name" value="enoyl_reductase_like"/>
    <property type="match status" value="1"/>
</dbReference>
<organism evidence="5 6">
    <name type="scientific">Pseudocercospora musae</name>
    <dbReference type="NCBI Taxonomy" id="113226"/>
    <lineage>
        <taxon>Eukaryota</taxon>
        <taxon>Fungi</taxon>
        <taxon>Dikarya</taxon>
        <taxon>Ascomycota</taxon>
        <taxon>Pezizomycotina</taxon>
        <taxon>Dothideomycetes</taxon>
        <taxon>Dothideomycetidae</taxon>
        <taxon>Mycosphaerellales</taxon>
        <taxon>Mycosphaerellaceae</taxon>
        <taxon>Pseudocercospora</taxon>
    </lineage>
</organism>
<dbReference type="Pfam" id="PF00107">
    <property type="entry name" value="ADH_zinc_N"/>
    <property type="match status" value="1"/>
</dbReference>
<evidence type="ECO:0000256" key="2">
    <source>
        <dbReference type="ARBA" id="ARBA00011245"/>
    </source>
</evidence>
<dbReference type="STRING" id="113226.A0A139HL24"/>
<dbReference type="SUPFAM" id="SSF50129">
    <property type="entry name" value="GroES-like"/>
    <property type="match status" value="1"/>
</dbReference>
<dbReference type="AlphaFoldDB" id="A0A139HL24"/>
<comment type="caution">
    <text evidence="5">The sequence shown here is derived from an EMBL/GenBank/DDBJ whole genome shotgun (WGS) entry which is preliminary data.</text>
</comment>
<dbReference type="InterPro" id="IPR013154">
    <property type="entry name" value="ADH-like_N"/>
</dbReference>